<evidence type="ECO:0000313" key="3">
    <source>
        <dbReference type="Proteomes" id="UP000269265"/>
    </source>
</evidence>
<reference evidence="2 3" key="1">
    <citation type="submission" date="2018-12" db="EMBL/GenBank/DDBJ databases">
        <title>The whole draft genome of Aquabacterium sp. SJQ9.</title>
        <authorList>
            <person name="Sun L."/>
            <person name="Gao X."/>
            <person name="Chen W."/>
            <person name="Huang K."/>
        </authorList>
    </citation>
    <scope>NUCLEOTIDE SEQUENCE [LARGE SCALE GENOMIC DNA]</scope>
    <source>
        <strain evidence="2 3">SJQ9</strain>
    </source>
</reference>
<dbReference type="Proteomes" id="UP000269265">
    <property type="component" value="Unassembled WGS sequence"/>
</dbReference>
<feature type="signal peptide" evidence="1">
    <location>
        <begin position="1"/>
        <end position="38"/>
    </location>
</feature>
<gene>
    <name evidence="2" type="ORF">EIP75_15640</name>
</gene>
<feature type="chain" id="PRO_5019147647" evidence="1">
    <location>
        <begin position="39"/>
        <end position="210"/>
    </location>
</feature>
<sequence>MSRHADRRRPGFAAALVTPACHTALALTALLAANLAQAADTPPPIKPGLWEMTSDSQQLNGKPVPDQSAQMAAQLKNMPPEMRQQIEAQMKAQGIQINPSAAGGGIAARMCLTKDMLEQNRWQQAEGDCKSQVTSRSGNTWRWTMSCTQPPAQGEGATTFTNPESYTGEVRMTTQDNGKPQVMSMKHRARWVSADCGGLKPVKGAAASKR</sequence>
<keyword evidence="1" id="KW-0732">Signal</keyword>
<dbReference type="RefSeq" id="WP_125244208.1">
    <property type="nucleotide sequence ID" value="NZ_RSED01000012.1"/>
</dbReference>
<dbReference type="InterPro" id="IPR022061">
    <property type="entry name" value="DUF3617"/>
</dbReference>
<accession>A0A426V8W0</accession>
<organism evidence="2 3">
    <name type="scientific">Aquabacterium soli</name>
    <dbReference type="NCBI Taxonomy" id="2493092"/>
    <lineage>
        <taxon>Bacteria</taxon>
        <taxon>Pseudomonadati</taxon>
        <taxon>Pseudomonadota</taxon>
        <taxon>Betaproteobacteria</taxon>
        <taxon>Burkholderiales</taxon>
        <taxon>Aquabacterium</taxon>
    </lineage>
</organism>
<proteinExistence type="predicted"/>
<protein>
    <submittedName>
        <fullName evidence="2">DUF3617 domain-containing protein</fullName>
    </submittedName>
</protein>
<name>A0A426V8W0_9BURK</name>
<dbReference type="AlphaFoldDB" id="A0A426V8W0"/>
<evidence type="ECO:0000256" key="1">
    <source>
        <dbReference type="SAM" id="SignalP"/>
    </source>
</evidence>
<dbReference type="OrthoDB" id="8536404at2"/>
<dbReference type="Pfam" id="PF12276">
    <property type="entry name" value="DUF3617"/>
    <property type="match status" value="1"/>
</dbReference>
<comment type="caution">
    <text evidence="2">The sequence shown here is derived from an EMBL/GenBank/DDBJ whole genome shotgun (WGS) entry which is preliminary data.</text>
</comment>
<keyword evidence="3" id="KW-1185">Reference proteome</keyword>
<evidence type="ECO:0000313" key="2">
    <source>
        <dbReference type="EMBL" id="RRS03379.1"/>
    </source>
</evidence>
<dbReference type="EMBL" id="RSED01000012">
    <property type="protein sequence ID" value="RRS03379.1"/>
    <property type="molecule type" value="Genomic_DNA"/>
</dbReference>